<feature type="compositionally biased region" description="Low complexity" evidence="1">
    <location>
        <begin position="412"/>
        <end position="423"/>
    </location>
</feature>
<accession>A0ABX1VDA9</accession>
<name>A0ABX1VDA9_9PLAN</name>
<protein>
    <recommendedName>
        <fullName evidence="5">Right handed beta helix domain-containing protein</fullName>
    </recommendedName>
</protein>
<keyword evidence="4" id="KW-1185">Reference proteome</keyword>
<comment type="caution">
    <text evidence="3">The sequence shown here is derived from an EMBL/GenBank/DDBJ whole genome shotgun (WGS) entry which is preliminary data.</text>
</comment>
<dbReference type="EMBL" id="WTPX01000061">
    <property type="protein sequence ID" value="NNJ26097.1"/>
    <property type="molecule type" value="Genomic_DNA"/>
</dbReference>
<evidence type="ECO:0000256" key="2">
    <source>
        <dbReference type="SAM" id="SignalP"/>
    </source>
</evidence>
<gene>
    <name evidence="3" type="ORF">LzC2_21760</name>
</gene>
<evidence type="ECO:0000256" key="1">
    <source>
        <dbReference type="SAM" id="MobiDB-lite"/>
    </source>
</evidence>
<dbReference type="InterPro" id="IPR012334">
    <property type="entry name" value="Pectin_lyas_fold"/>
</dbReference>
<keyword evidence="2" id="KW-0732">Signal</keyword>
<proteinExistence type="predicted"/>
<evidence type="ECO:0000313" key="3">
    <source>
        <dbReference type="EMBL" id="NNJ26097.1"/>
    </source>
</evidence>
<dbReference type="InterPro" id="IPR011050">
    <property type="entry name" value="Pectin_lyase_fold/virulence"/>
</dbReference>
<organism evidence="3 4">
    <name type="scientific">Alienimonas chondri</name>
    <dbReference type="NCBI Taxonomy" id="2681879"/>
    <lineage>
        <taxon>Bacteria</taxon>
        <taxon>Pseudomonadati</taxon>
        <taxon>Planctomycetota</taxon>
        <taxon>Planctomycetia</taxon>
        <taxon>Planctomycetales</taxon>
        <taxon>Planctomycetaceae</taxon>
        <taxon>Alienimonas</taxon>
    </lineage>
</organism>
<dbReference type="Gene3D" id="2.160.20.10">
    <property type="entry name" value="Single-stranded right-handed beta-helix, Pectin lyase-like"/>
    <property type="match status" value="1"/>
</dbReference>
<dbReference type="Proteomes" id="UP000609651">
    <property type="component" value="Unassembled WGS sequence"/>
</dbReference>
<dbReference type="SUPFAM" id="SSF51126">
    <property type="entry name" value="Pectin lyase-like"/>
    <property type="match status" value="1"/>
</dbReference>
<evidence type="ECO:0000313" key="4">
    <source>
        <dbReference type="Proteomes" id="UP000609651"/>
    </source>
</evidence>
<feature type="region of interest" description="Disordered" evidence="1">
    <location>
        <begin position="393"/>
        <end position="444"/>
    </location>
</feature>
<feature type="signal peptide" evidence="2">
    <location>
        <begin position="1"/>
        <end position="23"/>
    </location>
</feature>
<sequence>MRQTIYCLCFVGGVAWLSGVAAAGDLHVTPDGAGRRDGAGWADALPAERLDAAVNDLAGPGDRVLLGSGRYENQFLKIRTGGTEGRPKEIRGVDTGEGLPTWVGTWSATDPKKGPTAVSLGPGVSDLTLAGLRLRNYQFGVRAPTDGEEPLERLTLDDVDAAQMRHHLYLSNCRELTVADCDVVRYSKHAFRFERGCRGVRVMRCTADCSEGDEAWEQNTAEPLPFGFVVNNSNPPQSDFQFEDCSAANNRMAVTPGKYANGDGFVVEGSVEGVSFVRCTAVRNRDGGFDLKPPVSLRDCVALDNGRGIRLWSEATVDNCFLGDGKTGLWSNGGAATVRSSTFHRLAGPAAMTDDRATGGVTLIDCLIADCGAVWKKTSKGPVTLTEIVVSETRPTPDARSKAPADPSIQFAAPPAALPGEGPRPTHPTKGYRPPEQSEGRPVR</sequence>
<feature type="chain" id="PRO_5046168247" description="Right handed beta helix domain-containing protein" evidence="2">
    <location>
        <begin position="24"/>
        <end position="444"/>
    </location>
</feature>
<evidence type="ECO:0008006" key="5">
    <source>
        <dbReference type="Google" id="ProtNLM"/>
    </source>
</evidence>
<reference evidence="3 4" key="1">
    <citation type="journal article" date="2020" name="Syst. Appl. Microbiol.">
        <title>Alienimonas chondri sp. nov., a novel planctomycete isolated from the biofilm of the red alga Chondrus crispus.</title>
        <authorList>
            <person name="Vitorino I."/>
            <person name="Albuquerque L."/>
            <person name="Wiegand S."/>
            <person name="Kallscheuer N."/>
            <person name="da Costa M.S."/>
            <person name="Lobo-da-Cunha A."/>
            <person name="Jogler C."/>
            <person name="Lage O.M."/>
        </authorList>
    </citation>
    <scope>NUCLEOTIDE SEQUENCE [LARGE SCALE GENOMIC DNA]</scope>
    <source>
        <strain evidence="3 4">LzC2</strain>
    </source>
</reference>